<evidence type="ECO:0000256" key="1">
    <source>
        <dbReference type="SAM" id="Phobius"/>
    </source>
</evidence>
<keyword evidence="3" id="KW-1185">Reference proteome</keyword>
<dbReference type="EMBL" id="CP002160">
    <property type="protein sequence ID" value="ADL52068.1"/>
    <property type="molecule type" value="Genomic_DNA"/>
</dbReference>
<evidence type="ECO:0000313" key="2">
    <source>
        <dbReference type="EMBL" id="ADL52068.1"/>
    </source>
</evidence>
<feature type="transmembrane region" description="Helical" evidence="1">
    <location>
        <begin position="6"/>
        <end position="26"/>
    </location>
</feature>
<sequence length="158" mass="18289">MKRNYVRIILIPLLIVSLILNIYNYIDKQERIHRANDTFQYAVGITSSCFGNGYNEKDEETKIDSYMRLLSNLDTASSIYPFTSYYDKGNSNDEISNSLHYLKLCVNTPDKRSTLIIEKGESLSNHLTYIITNIDDKKSWQAVFEIAYETFTGIKPTF</sequence>
<keyword evidence="1" id="KW-0812">Transmembrane</keyword>
<keyword evidence="1" id="KW-1133">Transmembrane helix</keyword>
<dbReference type="KEGG" id="ccb:Clocel_2351"/>
<organism evidence="2 3">
    <name type="scientific">Clostridium cellulovorans (strain ATCC 35296 / DSM 3052 / OCM 3 / 743B)</name>
    <dbReference type="NCBI Taxonomy" id="573061"/>
    <lineage>
        <taxon>Bacteria</taxon>
        <taxon>Bacillati</taxon>
        <taxon>Bacillota</taxon>
        <taxon>Clostridia</taxon>
        <taxon>Eubacteriales</taxon>
        <taxon>Clostridiaceae</taxon>
        <taxon>Clostridium</taxon>
    </lineage>
</organism>
<gene>
    <name evidence="2" type="ordered locus">Clocel_2351</name>
</gene>
<dbReference type="Proteomes" id="UP000002730">
    <property type="component" value="Chromosome"/>
</dbReference>
<protein>
    <submittedName>
        <fullName evidence="2">Uncharacterized protein</fullName>
    </submittedName>
</protein>
<dbReference type="HOGENOM" id="CLU_1666337_0_0_9"/>
<keyword evidence="1" id="KW-0472">Membrane</keyword>
<evidence type="ECO:0000313" key="3">
    <source>
        <dbReference type="Proteomes" id="UP000002730"/>
    </source>
</evidence>
<proteinExistence type="predicted"/>
<accession>D9SPT2</accession>
<name>D9SPT2_CLOC7</name>
<reference evidence="2 3" key="1">
    <citation type="submission" date="2010-08" db="EMBL/GenBank/DDBJ databases">
        <title>Complete sequence of Clostridium cellulovorans 743B.</title>
        <authorList>
            <consortium name="US DOE Joint Genome Institute"/>
            <person name="Lucas S."/>
            <person name="Copeland A."/>
            <person name="Lapidus A."/>
            <person name="Cheng J.-F."/>
            <person name="Bruce D."/>
            <person name="Goodwin L."/>
            <person name="Pitluck S."/>
            <person name="Chertkov O."/>
            <person name="Detter J.C."/>
            <person name="Han C."/>
            <person name="Tapia R."/>
            <person name="Land M."/>
            <person name="Hauser L."/>
            <person name="Chang Y.-J."/>
            <person name="Jeffries C."/>
            <person name="Kyrpides N."/>
            <person name="Ivanova N."/>
            <person name="Mikhailova N."/>
            <person name="Hemme C.L."/>
            <person name="Woyke T."/>
        </authorList>
    </citation>
    <scope>NUCLEOTIDE SEQUENCE [LARGE SCALE GENOMIC DNA]</scope>
    <source>
        <strain evidence="3">ATCC 35296 / DSM 3052 / OCM 3 / 743B</strain>
    </source>
</reference>
<dbReference type="RefSeq" id="WP_010075409.1">
    <property type="nucleotide sequence ID" value="NC_014393.1"/>
</dbReference>
<dbReference type="AlphaFoldDB" id="D9SPT2"/>